<reference evidence="8" key="1">
    <citation type="submission" date="2023-03" db="EMBL/GenBank/DDBJ databases">
        <title>A Study on Prevalence and Characterization of Enterobacter cloacae strains in China.</title>
        <authorList>
            <person name="Zheng Z."/>
        </authorList>
    </citation>
    <scope>NUCLEOTIDE SEQUENCE</scope>
    <source>
        <strain evidence="8">EC77</strain>
    </source>
</reference>
<dbReference type="InterPro" id="IPR020846">
    <property type="entry name" value="MFS_dom"/>
</dbReference>
<keyword evidence="5 6" id="KW-0472">Membrane</keyword>
<feature type="transmembrane region" description="Helical" evidence="6">
    <location>
        <begin position="74"/>
        <end position="98"/>
    </location>
</feature>
<comment type="caution">
    <text evidence="8">The sequence shown here is derived from an EMBL/GenBank/DDBJ whole genome shotgun (WGS) entry which is preliminary data.</text>
</comment>
<name>A0AAW6NJR8_ENTCL</name>
<dbReference type="Gene3D" id="1.20.1250.20">
    <property type="entry name" value="MFS general substrate transporter like domains"/>
    <property type="match status" value="1"/>
</dbReference>
<comment type="subcellular location">
    <subcellularLocation>
        <location evidence="1">Membrane</location>
        <topology evidence="1">Multi-pass membrane protein</topology>
    </subcellularLocation>
</comment>
<evidence type="ECO:0000256" key="3">
    <source>
        <dbReference type="ARBA" id="ARBA00022692"/>
    </source>
</evidence>
<organism evidence="8 9">
    <name type="scientific">Enterobacter cloacae</name>
    <dbReference type="NCBI Taxonomy" id="550"/>
    <lineage>
        <taxon>Bacteria</taxon>
        <taxon>Pseudomonadati</taxon>
        <taxon>Pseudomonadota</taxon>
        <taxon>Gammaproteobacteria</taxon>
        <taxon>Enterobacterales</taxon>
        <taxon>Enterobacteriaceae</taxon>
        <taxon>Enterobacter</taxon>
        <taxon>Enterobacter cloacae complex</taxon>
    </lineage>
</organism>
<evidence type="ECO:0000313" key="9">
    <source>
        <dbReference type="Proteomes" id="UP001215180"/>
    </source>
</evidence>
<evidence type="ECO:0000313" key="8">
    <source>
        <dbReference type="EMBL" id="MDF3636681.1"/>
    </source>
</evidence>
<sequence>SKHEIDYLGAIYLSMALLCIILFTTEGGTIRQWSDPQLWCILAFGLTGIAGFIYEERLAWEPIIPLSLFRDRSFLLCSLIGFIIGMSLFGSVTFLPLYLQVVKDATPTQAGLQLIPLMGGLLLTSIISGRIISRTGKYRLFPILGTLLGVVGMMLLTRISITSPTWQLYLFTGVLGMGLGLVVQVLVLAVQNSVSADQYGVATSGVTLFRSIGGAIGVALFGAVFTHILQSGLIDRLPEGAELPRELNPVAIHHLPDALRLDYLDAFGSAIHAVFMLAAGIMVLAFVLSWFLREAPLRRQA</sequence>
<dbReference type="Proteomes" id="UP001215180">
    <property type="component" value="Unassembled WGS sequence"/>
</dbReference>
<evidence type="ECO:0000256" key="6">
    <source>
        <dbReference type="SAM" id="Phobius"/>
    </source>
</evidence>
<dbReference type="GO" id="GO:0022857">
    <property type="term" value="F:transmembrane transporter activity"/>
    <property type="evidence" value="ECO:0007669"/>
    <property type="project" value="InterPro"/>
</dbReference>
<feature type="transmembrane region" description="Helical" evidence="6">
    <location>
        <begin position="36"/>
        <end position="54"/>
    </location>
</feature>
<feature type="transmembrane region" description="Helical" evidence="6">
    <location>
        <begin position="140"/>
        <end position="161"/>
    </location>
</feature>
<keyword evidence="2" id="KW-1003">Cell membrane</keyword>
<gene>
    <name evidence="8" type="ORF">P3S46_05580</name>
</gene>
<feature type="transmembrane region" description="Helical" evidence="6">
    <location>
        <begin position="7"/>
        <end position="24"/>
    </location>
</feature>
<dbReference type="PROSITE" id="PS50850">
    <property type="entry name" value="MFS"/>
    <property type="match status" value="1"/>
</dbReference>
<dbReference type="GO" id="GO:0005886">
    <property type="term" value="C:plasma membrane"/>
    <property type="evidence" value="ECO:0007669"/>
    <property type="project" value="TreeGrafter"/>
</dbReference>
<dbReference type="PANTHER" id="PTHR23501">
    <property type="entry name" value="MAJOR FACILITATOR SUPERFAMILY"/>
    <property type="match status" value="1"/>
</dbReference>
<feature type="transmembrane region" description="Helical" evidence="6">
    <location>
        <begin position="211"/>
        <end position="229"/>
    </location>
</feature>
<evidence type="ECO:0000259" key="7">
    <source>
        <dbReference type="PROSITE" id="PS50850"/>
    </source>
</evidence>
<dbReference type="InterPro" id="IPR036259">
    <property type="entry name" value="MFS_trans_sf"/>
</dbReference>
<feature type="non-terminal residue" evidence="8">
    <location>
        <position position="1"/>
    </location>
</feature>
<evidence type="ECO:0000256" key="5">
    <source>
        <dbReference type="ARBA" id="ARBA00023136"/>
    </source>
</evidence>
<dbReference type="Pfam" id="PF07690">
    <property type="entry name" value="MFS_1"/>
    <property type="match status" value="1"/>
</dbReference>
<dbReference type="PANTHER" id="PTHR23501:SF197">
    <property type="entry name" value="COMD"/>
    <property type="match status" value="1"/>
</dbReference>
<dbReference type="SUPFAM" id="SSF103473">
    <property type="entry name" value="MFS general substrate transporter"/>
    <property type="match status" value="1"/>
</dbReference>
<feature type="domain" description="Major facilitator superfamily (MFS) profile" evidence="7">
    <location>
        <begin position="1"/>
        <end position="297"/>
    </location>
</feature>
<keyword evidence="3 6" id="KW-0812">Transmembrane</keyword>
<evidence type="ECO:0000256" key="2">
    <source>
        <dbReference type="ARBA" id="ARBA00022475"/>
    </source>
</evidence>
<evidence type="ECO:0000256" key="1">
    <source>
        <dbReference type="ARBA" id="ARBA00004141"/>
    </source>
</evidence>
<dbReference type="EMBL" id="JARJGR010000725">
    <property type="protein sequence ID" value="MDF3636681.1"/>
    <property type="molecule type" value="Genomic_DNA"/>
</dbReference>
<dbReference type="RefSeq" id="WP_276201414.1">
    <property type="nucleotide sequence ID" value="NZ_JARJGR010000725.1"/>
</dbReference>
<keyword evidence="4 6" id="KW-1133">Transmembrane helix</keyword>
<feature type="transmembrane region" description="Helical" evidence="6">
    <location>
        <begin position="167"/>
        <end position="190"/>
    </location>
</feature>
<evidence type="ECO:0000256" key="4">
    <source>
        <dbReference type="ARBA" id="ARBA00022989"/>
    </source>
</evidence>
<dbReference type="InterPro" id="IPR011701">
    <property type="entry name" value="MFS"/>
</dbReference>
<feature type="transmembrane region" description="Helical" evidence="6">
    <location>
        <begin position="270"/>
        <end position="292"/>
    </location>
</feature>
<dbReference type="AlphaFoldDB" id="A0AAW6NJR8"/>
<feature type="transmembrane region" description="Helical" evidence="6">
    <location>
        <begin position="110"/>
        <end position="128"/>
    </location>
</feature>
<protein>
    <submittedName>
        <fullName evidence="8">MFS transporter</fullName>
    </submittedName>
</protein>
<accession>A0AAW6NJR8</accession>
<proteinExistence type="predicted"/>